<protein>
    <submittedName>
        <fullName evidence="13">Porin</fullName>
    </submittedName>
</protein>
<comment type="caution">
    <text evidence="13">The sequence shown here is derived from an EMBL/GenBank/DDBJ whole genome shotgun (WGS) entry which is preliminary data.</text>
</comment>
<dbReference type="GO" id="GO:0009279">
    <property type="term" value="C:cell outer membrane"/>
    <property type="evidence" value="ECO:0007669"/>
    <property type="project" value="UniProtKB-SubCell"/>
</dbReference>
<keyword evidence="7" id="KW-0406">Ion transport</keyword>
<evidence type="ECO:0000256" key="9">
    <source>
        <dbReference type="ARBA" id="ARBA00023136"/>
    </source>
</evidence>
<feature type="signal peptide" evidence="11">
    <location>
        <begin position="1"/>
        <end position="26"/>
    </location>
</feature>
<proteinExistence type="predicted"/>
<evidence type="ECO:0000313" key="13">
    <source>
        <dbReference type="EMBL" id="RCU43826.1"/>
    </source>
</evidence>
<evidence type="ECO:0000256" key="6">
    <source>
        <dbReference type="ARBA" id="ARBA00022729"/>
    </source>
</evidence>
<dbReference type="SUPFAM" id="SSF56935">
    <property type="entry name" value="Porins"/>
    <property type="match status" value="1"/>
</dbReference>
<dbReference type="AlphaFoldDB" id="A0A368N0Q5"/>
<dbReference type="RefSeq" id="WP_114339896.1">
    <property type="nucleotide sequence ID" value="NZ_QPID01000014.1"/>
</dbReference>
<keyword evidence="9" id="KW-0472">Membrane</keyword>
<dbReference type="GO" id="GO:0034220">
    <property type="term" value="P:monoatomic ion transmembrane transport"/>
    <property type="evidence" value="ECO:0007669"/>
    <property type="project" value="InterPro"/>
</dbReference>
<keyword evidence="5" id="KW-0812">Transmembrane</keyword>
<dbReference type="PANTHER" id="PTHR34501">
    <property type="entry name" value="PROTEIN YDDL-RELATED"/>
    <property type="match status" value="1"/>
</dbReference>
<dbReference type="PRINTS" id="PR00182">
    <property type="entry name" value="ECOLNEIPORIN"/>
</dbReference>
<evidence type="ECO:0000256" key="7">
    <source>
        <dbReference type="ARBA" id="ARBA00023065"/>
    </source>
</evidence>
<dbReference type="EMBL" id="QPID01000014">
    <property type="protein sequence ID" value="RCU43826.1"/>
    <property type="molecule type" value="Genomic_DNA"/>
</dbReference>
<dbReference type="InterPro" id="IPR033900">
    <property type="entry name" value="Gram_neg_porin_domain"/>
</dbReference>
<evidence type="ECO:0000256" key="2">
    <source>
        <dbReference type="ARBA" id="ARBA00011233"/>
    </source>
</evidence>
<organism evidence="13 14">
    <name type="scientific">Corallincola holothuriorum</name>
    <dbReference type="NCBI Taxonomy" id="2282215"/>
    <lineage>
        <taxon>Bacteria</taxon>
        <taxon>Pseudomonadati</taxon>
        <taxon>Pseudomonadota</taxon>
        <taxon>Gammaproteobacteria</taxon>
        <taxon>Alteromonadales</taxon>
        <taxon>Psychromonadaceae</taxon>
        <taxon>Corallincola</taxon>
    </lineage>
</organism>
<dbReference type="InterPro" id="IPR050298">
    <property type="entry name" value="Gram-neg_bact_OMP"/>
</dbReference>
<dbReference type="Gene3D" id="2.40.160.10">
    <property type="entry name" value="Porin"/>
    <property type="match status" value="1"/>
</dbReference>
<gene>
    <name evidence="13" type="ORF">DU002_18265</name>
</gene>
<dbReference type="OrthoDB" id="8173690at2"/>
<dbReference type="CDD" id="cd00342">
    <property type="entry name" value="gram_neg_porins"/>
    <property type="match status" value="1"/>
</dbReference>
<comment type="subcellular location">
    <subcellularLocation>
        <location evidence="1">Cell outer membrane</location>
        <topology evidence="1">Multi-pass membrane protein</topology>
    </subcellularLocation>
</comment>
<feature type="chain" id="PRO_5016777520" evidence="11">
    <location>
        <begin position="27"/>
        <end position="342"/>
    </location>
</feature>
<evidence type="ECO:0000259" key="12">
    <source>
        <dbReference type="Pfam" id="PF13609"/>
    </source>
</evidence>
<keyword evidence="6 11" id="KW-0732">Signal</keyword>
<dbReference type="InterPro" id="IPR001702">
    <property type="entry name" value="Porin_Gram-ve"/>
</dbReference>
<dbReference type="Proteomes" id="UP000252558">
    <property type="component" value="Unassembled WGS sequence"/>
</dbReference>
<evidence type="ECO:0000256" key="4">
    <source>
        <dbReference type="ARBA" id="ARBA00022452"/>
    </source>
</evidence>
<keyword evidence="4" id="KW-1134">Transmembrane beta strand</keyword>
<dbReference type="GO" id="GO:0046930">
    <property type="term" value="C:pore complex"/>
    <property type="evidence" value="ECO:0007669"/>
    <property type="project" value="UniProtKB-KW"/>
</dbReference>
<name>A0A368N0Q5_9GAMM</name>
<comment type="subunit">
    <text evidence="2">Homotrimer.</text>
</comment>
<keyword evidence="8" id="KW-0626">Porin</keyword>
<dbReference type="GO" id="GO:0015288">
    <property type="term" value="F:porin activity"/>
    <property type="evidence" value="ECO:0007669"/>
    <property type="project" value="UniProtKB-KW"/>
</dbReference>
<evidence type="ECO:0000256" key="10">
    <source>
        <dbReference type="ARBA" id="ARBA00023237"/>
    </source>
</evidence>
<sequence length="342" mass="37259">MQSIVKRSPITIAFLTSASIPLTAHANVGVDEILNGVQVYGKLNLSWQVSDEGDGSFTDMSSNASRFGLKGDVGVNDDLSVIYQLEYEAVIEDGDDTIKNRNQFVGLHSKTFGTGKIGRHDTMLKMSQGKVDQFNDFEGDLKYMFVGENRMSETLTYISPSLAGFTLGMTWVATGADNESDSVNGESDSDGFSTALMYGDSKLNSTPFYAAVAYDDDVNNFDTIRTTAQARLANLTVGGMWQESERSDGTGSAQSGWLASAAYQLTHNVSLRSQYQQSDMHKLEHVDGSRPAADFKEGYSVGASYDFSKKTALYAWYTDRTAANSSSKSDSDYFSVGISHSF</sequence>
<dbReference type="PANTHER" id="PTHR34501:SF9">
    <property type="entry name" value="MAJOR OUTER MEMBRANE PROTEIN P.IA"/>
    <property type="match status" value="1"/>
</dbReference>
<evidence type="ECO:0000256" key="1">
    <source>
        <dbReference type="ARBA" id="ARBA00004571"/>
    </source>
</evidence>
<dbReference type="InterPro" id="IPR023614">
    <property type="entry name" value="Porin_dom_sf"/>
</dbReference>
<evidence type="ECO:0000256" key="11">
    <source>
        <dbReference type="SAM" id="SignalP"/>
    </source>
</evidence>
<keyword evidence="3" id="KW-0813">Transport</keyword>
<evidence type="ECO:0000256" key="8">
    <source>
        <dbReference type="ARBA" id="ARBA00023114"/>
    </source>
</evidence>
<evidence type="ECO:0000313" key="14">
    <source>
        <dbReference type="Proteomes" id="UP000252558"/>
    </source>
</evidence>
<dbReference type="Pfam" id="PF13609">
    <property type="entry name" value="Porin_4"/>
    <property type="match status" value="1"/>
</dbReference>
<evidence type="ECO:0000256" key="5">
    <source>
        <dbReference type="ARBA" id="ARBA00022692"/>
    </source>
</evidence>
<evidence type="ECO:0000256" key="3">
    <source>
        <dbReference type="ARBA" id="ARBA00022448"/>
    </source>
</evidence>
<reference evidence="13 14" key="1">
    <citation type="submission" date="2018-07" db="EMBL/GenBank/DDBJ databases">
        <title>Corallincola holothuriorum sp. nov., a new facultative anaerobe isolated from sea cucumber Apostichopus japonicus.</title>
        <authorList>
            <person name="Xia H."/>
        </authorList>
    </citation>
    <scope>NUCLEOTIDE SEQUENCE [LARGE SCALE GENOMIC DNA]</scope>
    <source>
        <strain evidence="13 14">C4</strain>
    </source>
</reference>
<keyword evidence="14" id="KW-1185">Reference proteome</keyword>
<keyword evidence="10" id="KW-0998">Cell outer membrane</keyword>
<feature type="domain" description="Porin" evidence="12">
    <location>
        <begin position="21"/>
        <end position="319"/>
    </location>
</feature>
<accession>A0A368N0Q5</accession>